<keyword evidence="4" id="KW-0961">Cell wall biogenesis/degradation</keyword>
<dbReference type="PROSITE" id="PS00659">
    <property type="entry name" value="GLYCOSYL_HYDROL_F5"/>
    <property type="match status" value="1"/>
</dbReference>
<reference evidence="7" key="1">
    <citation type="journal article" date="2020" name="Stud. Mycol.">
        <title>101 Dothideomycetes genomes: a test case for predicting lifestyles and emergence of pathogens.</title>
        <authorList>
            <person name="Haridas S."/>
            <person name="Albert R."/>
            <person name="Binder M."/>
            <person name="Bloem J."/>
            <person name="Labutti K."/>
            <person name="Salamov A."/>
            <person name="Andreopoulos B."/>
            <person name="Baker S."/>
            <person name="Barry K."/>
            <person name="Bills G."/>
            <person name="Bluhm B."/>
            <person name="Cannon C."/>
            <person name="Castanera R."/>
            <person name="Culley D."/>
            <person name="Daum C."/>
            <person name="Ezra D."/>
            <person name="Gonzalez J."/>
            <person name="Henrissat B."/>
            <person name="Kuo A."/>
            <person name="Liang C."/>
            <person name="Lipzen A."/>
            <person name="Lutzoni F."/>
            <person name="Magnuson J."/>
            <person name="Mondo S."/>
            <person name="Nolan M."/>
            <person name="Ohm R."/>
            <person name="Pangilinan J."/>
            <person name="Park H.-J."/>
            <person name="Ramirez L."/>
            <person name="Alfaro M."/>
            <person name="Sun H."/>
            <person name="Tritt A."/>
            <person name="Yoshinaga Y."/>
            <person name="Zwiers L.-H."/>
            <person name="Turgeon B."/>
            <person name="Goodwin S."/>
            <person name="Spatafora J."/>
            <person name="Crous P."/>
            <person name="Grigoriev I."/>
        </authorList>
    </citation>
    <scope>NUCLEOTIDE SEQUENCE</scope>
    <source>
        <strain evidence="7">Tuck. ex Michener</strain>
    </source>
</reference>
<dbReference type="SUPFAM" id="SSF51445">
    <property type="entry name" value="(Trans)glycosidases"/>
    <property type="match status" value="1"/>
</dbReference>
<evidence type="ECO:0000313" key="8">
    <source>
        <dbReference type="Proteomes" id="UP000800092"/>
    </source>
</evidence>
<dbReference type="OrthoDB" id="62120at2759"/>
<organism evidence="7 8">
    <name type="scientific">Viridothelium virens</name>
    <name type="common">Speckled blister lichen</name>
    <name type="synonym">Trypethelium virens</name>
    <dbReference type="NCBI Taxonomy" id="1048519"/>
    <lineage>
        <taxon>Eukaryota</taxon>
        <taxon>Fungi</taxon>
        <taxon>Dikarya</taxon>
        <taxon>Ascomycota</taxon>
        <taxon>Pezizomycotina</taxon>
        <taxon>Dothideomycetes</taxon>
        <taxon>Dothideomycetes incertae sedis</taxon>
        <taxon>Trypetheliales</taxon>
        <taxon>Trypetheliaceae</taxon>
        <taxon>Viridothelium</taxon>
    </lineage>
</organism>
<dbReference type="InterPro" id="IPR050386">
    <property type="entry name" value="Glycosyl_hydrolase_5"/>
</dbReference>
<protein>
    <submittedName>
        <fullName evidence="7">Glycoside hydrolase family 5 protein</fullName>
    </submittedName>
</protein>
<evidence type="ECO:0000256" key="1">
    <source>
        <dbReference type="ARBA" id="ARBA00005641"/>
    </source>
</evidence>
<keyword evidence="8" id="KW-1185">Reference proteome</keyword>
<dbReference type="GO" id="GO:0071555">
    <property type="term" value="P:cell wall organization"/>
    <property type="evidence" value="ECO:0007669"/>
    <property type="project" value="UniProtKB-KW"/>
</dbReference>
<dbReference type="Proteomes" id="UP000800092">
    <property type="component" value="Unassembled WGS sequence"/>
</dbReference>
<dbReference type="Pfam" id="PF00150">
    <property type="entry name" value="Cellulase"/>
    <property type="match status" value="1"/>
</dbReference>
<comment type="similarity">
    <text evidence="1 5">Belongs to the glycosyl hydrolase 5 (cellulase A) family.</text>
</comment>
<accession>A0A6A6H7P2</accession>
<dbReference type="InterPro" id="IPR017853">
    <property type="entry name" value="GH"/>
</dbReference>
<gene>
    <name evidence="7" type="ORF">EV356DRAFT_447622</name>
</gene>
<sequence length="407" mass="45498">MHRSNWAKGLDFGSVVTRGVNIGGWLVLEPWITPSIFQQFPESDGIVDEYTLSKKLGNQTAHDQVLKPHWDSWVTQDDFNTISSYGFNVVRIPIGYWAYASYGEPFASGAAPYLDKAITWARNAQPKPLKVIVDLHGAPLSQNGFDNSGQRIDSPGKPGWQGGDSVSQTLEVLQTLSSKYATPAMQDVVVGIELLNEPLSSDLDLDELYNFYRSGFETVRNVSDTTVVLQDGFRNANTWNGFLTPKDGGAQHVAVDHHEYQVFNNWQVALQPWEHRQHVCNDAVNYGGADKWTLVGEWTAAMTDCATWLNGYGTESRFEGKFDGSPVIGSCGTVNDIATWNQTFKDDTRGYIEAQMEVFESTTRGWIFWNFKTENAAEWDMYKLVDAGVFPQPLTERKFGAICTTIS</sequence>
<dbReference type="GO" id="GO:0004338">
    <property type="term" value="F:glucan exo-1,3-beta-glucosidase activity"/>
    <property type="evidence" value="ECO:0007669"/>
    <property type="project" value="TreeGrafter"/>
</dbReference>
<dbReference type="AlphaFoldDB" id="A0A6A6H7P2"/>
<evidence type="ECO:0000313" key="7">
    <source>
        <dbReference type="EMBL" id="KAF2233831.1"/>
    </source>
</evidence>
<evidence type="ECO:0000256" key="2">
    <source>
        <dbReference type="ARBA" id="ARBA00022801"/>
    </source>
</evidence>
<dbReference type="PANTHER" id="PTHR31297:SF8">
    <property type="entry name" value="GLYCOSIDE HYDROLASE FAMILY 5 DOMAIN-CONTAINING PROTEIN"/>
    <property type="match status" value="1"/>
</dbReference>
<dbReference type="InterPro" id="IPR018087">
    <property type="entry name" value="Glyco_hydro_5_CS"/>
</dbReference>
<keyword evidence="3 5" id="KW-0326">Glycosidase</keyword>
<keyword evidence="2 5" id="KW-0378">Hydrolase</keyword>
<name>A0A6A6H7P2_VIRVR</name>
<evidence type="ECO:0000259" key="6">
    <source>
        <dbReference type="Pfam" id="PF00150"/>
    </source>
</evidence>
<evidence type="ECO:0000256" key="5">
    <source>
        <dbReference type="RuleBase" id="RU361153"/>
    </source>
</evidence>
<dbReference type="PANTHER" id="PTHR31297">
    <property type="entry name" value="GLUCAN ENDO-1,6-BETA-GLUCOSIDASE B"/>
    <property type="match status" value="1"/>
</dbReference>
<dbReference type="GO" id="GO:0009251">
    <property type="term" value="P:glucan catabolic process"/>
    <property type="evidence" value="ECO:0007669"/>
    <property type="project" value="TreeGrafter"/>
</dbReference>
<dbReference type="EMBL" id="ML991803">
    <property type="protein sequence ID" value="KAF2233831.1"/>
    <property type="molecule type" value="Genomic_DNA"/>
</dbReference>
<evidence type="ECO:0000256" key="4">
    <source>
        <dbReference type="ARBA" id="ARBA00023316"/>
    </source>
</evidence>
<dbReference type="GO" id="GO:0005576">
    <property type="term" value="C:extracellular region"/>
    <property type="evidence" value="ECO:0007669"/>
    <property type="project" value="TreeGrafter"/>
</dbReference>
<dbReference type="Gene3D" id="3.20.20.80">
    <property type="entry name" value="Glycosidases"/>
    <property type="match status" value="1"/>
</dbReference>
<dbReference type="GO" id="GO:0009986">
    <property type="term" value="C:cell surface"/>
    <property type="evidence" value="ECO:0007669"/>
    <property type="project" value="TreeGrafter"/>
</dbReference>
<evidence type="ECO:0000256" key="3">
    <source>
        <dbReference type="ARBA" id="ARBA00023295"/>
    </source>
</evidence>
<feature type="domain" description="Glycoside hydrolase family 5" evidence="6">
    <location>
        <begin position="74"/>
        <end position="298"/>
    </location>
</feature>
<proteinExistence type="inferred from homology"/>
<dbReference type="InterPro" id="IPR001547">
    <property type="entry name" value="Glyco_hydro_5"/>
</dbReference>